<organism evidence="3 4">
    <name type="scientific">Reyranella aquatilis</name>
    <dbReference type="NCBI Taxonomy" id="2035356"/>
    <lineage>
        <taxon>Bacteria</taxon>
        <taxon>Pseudomonadati</taxon>
        <taxon>Pseudomonadota</taxon>
        <taxon>Alphaproteobacteria</taxon>
        <taxon>Hyphomicrobiales</taxon>
        <taxon>Reyranellaceae</taxon>
        <taxon>Reyranella</taxon>
    </lineage>
</organism>
<protein>
    <recommendedName>
        <fullName evidence="5">YbgF trimerisation domain-containing protein</fullName>
    </recommendedName>
</protein>
<feature type="signal peptide" evidence="2">
    <location>
        <begin position="1"/>
        <end position="18"/>
    </location>
</feature>
<accession>A0ABS8L3N8</accession>
<evidence type="ECO:0000313" key="3">
    <source>
        <dbReference type="EMBL" id="MCC8432582.1"/>
    </source>
</evidence>
<keyword evidence="2" id="KW-0732">Signal</keyword>
<gene>
    <name evidence="3" type="ORF">LJ725_26730</name>
</gene>
<dbReference type="EMBL" id="JAJISD010000016">
    <property type="protein sequence ID" value="MCC8432582.1"/>
    <property type="molecule type" value="Genomic_DNA"/>
</dbReference>
<evidence type="ECO:0008006" key="5">
    <source>
        <dbReference type="Google" id="ProtNLM"/>
    </source>
</evidence>
<evidence type="ECO:0000313" key="4">
    <source>
        <dbReference type="Proteomes" id="UP001198862"/>
    </source>
</evidence>
<dbReference type="RefSeq" id="WP_230554003.1">
    <property type="nucleotide sequence ID" value="NZ_JAJISD010000016.1"/>
</dbReference>
<keyword evidence="4" id="KW-1185">Reference proteome</keyword>
<evidence type="ECO:0000256" key="2">
    <source>
        <dbReference type="SAM" id="SignalP"/>
    </source>
</evidence>
<feature type="region of interest" description="Disordered" evidence="1">
    <location>
        <begin position="64"/>
        <end position="88"/>
    </location>
</feature>
<reference evidence="3 4" key="1">
    <citation type="submission" date="2021-11" db="EMBL/GenBank/DDBJ databases">
        <authorList>
            <person name="Lee D.-H."/>
            <person name="Kim S.-B."/>
        </authorList>
    </citation>
    <scope>NUCLEOTIDE SEQUENCE [LARGE SCALE GENOMIC DNA]</scope>
    <source>
        <strain evidence="3 4">KCTC 52223</strain>
    </source>
</reference>
<proteinExistence type="predicted"/>
<name>A0ABS8L3N8_9HYPH</name>
<comment type="caution">
    <text evidence="3">The sequence shown here is derived from an EMBL/GenBank/DDBJ whole genome shotgun (WGS) entry which is preliminary data.</text>
</comment>
<sequence length="88" mass="9655">MPRLALLALLLLPGTAAAQSGVEGRLNELQRSTAALSAQIEQLKVQNQQLQQRMEKMQAGFEQRIERLEKRPAPTRPVPRTGTGAAKP</sequence>
<feature type="chain" id="PRO_5046033509" description="YbgF trimerisation domain-containing protein" evidence="2">
    <location>
        <begin position="19"/>
        <end position="88"/>
    </location>
</feature>
<dbReference type="Proteomes" id="UP001198862">
    <property type="component" value="Unassembled WGS sequence"/>
</dbReference>
<evidence type="ECO:0000256" key="1">
    <source>
        <dbReference type="SAM" id="MobiDB-lite"/>
    </source>
</evidence>